<feature type="domain" description="Knottins-like" evidence="4">
    <location>
        <begin position="32"/>
        <end position="76"/>
    </location>
</feature>
<keyword evidence="5" id="KW-1185">Reference proteome</keyword>
<dbReference type="Gene3D" id="3.30.30.10">
    <property type="entry name" value="Knottin, scorpion toxin-like"/>
    <property type="match status" value="1"/>
</dbReference>
<evidence type="ECO:0000256" key="3">
    <source>
        <dbReference type="SAM" id="SignalP"/>
    </source>
</evidence>
<feature type="chain" id="PRO_5027089514" evidence="3">
    <location>
        <begin position="31"/>
        <end position="81"/>
    </location>
</feature>
<evidence type="ECO:0000313" key="6">
    <source>
        <dbReference type="RefSeq" id="XP_022931766.1"/>
    </source>
</evidence>
<feature type="signal peptide" evidence="3">
    <location>
        <begin position="1"/>
        <end position="30"/>
    </location>
</feature>
<dbReference type="AlphaFoldDB" id="A0A6J1EUK4"/>
<dbReference type="InterPro" id="IPR003614">
    <property type="entry name" value="Knottins"/>
</dbReference>
<dbReference type="GeneID" id="111438039"/>
<dbReference type="Pfam" id="PF00304">
    <property type="entry name" value="Gamma-thionin"/>
    <property type="match status" value="1"/>
</dbReference>
<name>A0A6J1EUK4_CUCMO</name>
<dbReference type="KEGG" id="cmos:111438039"/>
<reference evidence="6" key="1">
    <citation type="submission" date="2025-08" db="UniProtKB">
        <authorList>
            <consortium name="RefSeq"/>
        </authorList>
    </citation>
    <scope>IDENTIFICATION</scope>
    <source>
        <tissue evidence="6">Young leaves</tissue>
    </source>
</reference>
<sequence length="81" mass="8835">MAGQSLRNLKVVVFIFLALASGWMVVQTEGRTCYKHNDAFIGSCTSTAACADFCITFEGWDDGFCSGDKCTCTKQCAKPMF</sequence>
<evidence type="ECO:0000256" key="2">
    <source>
        <dbReference type="ARBA" id="ARBA00022577"/>
    </source>
</evidence>
<organism evidence="5 6">
    <name type="scientific">Cucurbita moschata</name>
    <name type="common">Winter crookneck squash</name>
    <name type="synonym">Cucurbita pepo var. moschata</name>
    <dbReference type="NCBI Taxonomy" id="3662"/>
    <lineage>
        <taxon>Eukaryota</taxon>
        <taxon>Viridiplantae</taxon>
        <taxon>Streptophyta</taxon>
        <taxon>Embryophyta</taxon>
        <taxon>Tracheophyta</taxon>
        <taxon>Spermatophyta</taxon>
        <taxon>Magnoliopsida</taxon>
        <taxon>eudicotyledons</taxon>
        <taxon>Gunneridae</taxon>
        <taxon>Pentapetalae</taxon>
        <taxon>rosids</taxon>
        <taxon>fabids</taxon>
        <taxon>Cucurbitales</taxon>
        <taxon>Cucurbitaceae</taxon>
        <taxon>Cucurbiteae</taxon>
        <taxon>Cucurbita</taxon>
    </lineage>
</organism>
<dbReference type="InterPro" id="IPR036574">
    <property type="entry name" value="Scorpion_toxin-like_sf"/>
</dbReference>
<evidence type="ECO:0000313" key="5">
    <source>
        <dbReference type="Proteomes" id="UP000504609"/>
    </source>
</evidence>
<dbReference type="GO" id="GO:0050832">
    <property type="term" value="P:defense response to fungus"/>
    <property type="evidence" value="ECO:0007669"/>
    <property type="project" value="UniProtKB-KW"/>
</dbReference>
<dbReference type="SMART" id="SM00505">
    <property type="entry name" value="Knot1"/>
    <property type="match status" value="1"/>
</dbReference>
<accession>A0A6J1EUK4</accession>
<dbReference type="SUPFAM" id="SSF57095">
    <property type="entry name" value="Scorpion toxin-like"/>
    <property type="match status" value="1"/>
</dbReference>
<evidence type="ECO:0000256" key="1">
    <source>
        <dbReference type="ARBA" id="ARBA00022529"/>
    </source>
</evidence>
<dbReference type="RefSeq" id="XP_022931766.1">
    <property type="nucleotide sequence ID" value="XM_023075998.1"/>
</dbReference>
<keyword evidence="1" id="KW-0929">Antimicrobial</keyword>
<keyword evidence="3" id="KW-0732">Signal</keyword>
<protein>
    <submittedName>
        <fullName evidence="6">Defensin Tk-AMP-D4-like</fullName>
    </submittedName>
</protein>
<keyword evidence="2" id="KW-0295">Fungicide</keyword>
<dbReference type="GO" id="GO:0031640">
    <property type="term" value="P:killing of cells of another organism"/>
    <property type="evidence" value="ECO:0007669"/>
    <property type="project" value="UniProtKB-KW"/>
</dbReference>
<gene>
    <name evidence="6" type="primary">LOC111438039</name>
</gene>
<evidence type="ECO:0000259" key="4">
    <source>
        <dbReference type="SMART" id="SM00505"/>
    </source>
</evidence>
<dbReference type="Proteomes" id="UP000504609">
    <property type="component" value="Unplaced"/>
</dbReference>
<proteinExistence type="predicted"/>